<accession>A0ABZ2PUA6</accession>
<evidence type="ECO:0000313" key="2">
    <source>
        <dbReference type="Proteomes" id="UP001493153"/>
    </source>
</evidence>
<dbReference type="Proteomes" id="UP001493153">
    <property type="component" value="Chromosome"/>
</dbReference>
<dbReference type="CDD" id="cd17021">
    <property type="entry name" value="T3SC_IA_SicP-like"/>
    <property type="match status" value="1"/>
</dbReference>
<dbReference type="EMBL" id="CP062176">
    <property type="protein sequence ID" value="WXK38360.1"/>
    <property type="molecule type" value="Genomic_DNA"/>
</dbReference>
<dbReference type="InterPro" id="IPR044530">
    <property type="entry name" value="SicP"/>
</dbReference>
<keyword evidence="2" id="KW-1185">Reference proteome</keyword>
<evidence type="ECO:0000313" key="1">
    <source>
        <dbReference type="EMBL" id="WXK38360.1"/>
    </source>
</evidence>
<organism evidence="1 2">
    <name type="scientific">Mycetohabitans rhizoxinica</name>
    <dbReference type="NCBI Taxonomy" id="412963"/>
    <lineage>
        <taxon>Bacteria</taxon>
        <taxon>Pseudomonadati</taxon>
        <taxon>Pseudomonadota</taxon>
        <taxon>Betaproteobacteria</taxon>
        <taxon>Burkholderiales</taxon>
        <taxon>Burkholderiaceae</taxon>
        <taxon>Mycetohabitans</taxon>
    </lineage>
</organism>
<dbReference type="SUPFAM" id="SSF69635">
    <property type="entry name" value="Type III secretory system chaperone-like"/>
    <property type="match status" value="1"/>
</dbReference>
<protein>
    <submittedName>
        <fullName evidence="1">CesT family type III secretion system chaperone</fullName>
    </submittedName>
</protein>
<gene>
    <name evidence="1" type="ORF">IHE29_03330</name>
</gene>
<sequence length="186" mass="21240">MIEFSQIMAKCLEKSFLDFQNSASLFERSCAIASIGSKNIMNHFFAVMHFQAKERVRRCLEALGQRHRIAGLTLDANDEAGIELAWGERLYLRFNAESNKLYIYAPFAPLNDAQDGQVLVDMLRLNCLEVGTRGGVISVSEPMDAFVYHLGLPVETLKPDALEQAIEKFIEERQRLAQRFRQIRQL</sequence>
<dbReference type="Gene3D" id="3.30.1460.10">
    <property type="match status" value="1"/>
</dbReference>
<proteinExistence type="predicted"/>
<reference evidence="1 2" key="1">
    <citation type="submission" date="2020-09" db="EMBL/GenBank/DDBJ databases">
        <title>Genome sequences of Mycetohabitans spp.</title>
        <authorList>
            <person name="Carter M.E."/>
            <person name="Carpenter S.C.D."/>
            <person name="Bogdanove A.J."/>
        </authorList>
    </citation>
    <scope>NUCLEOTIDE SEQUENCE [LARGE SCALE GENOMIC DNA]</scope>
    <source>
        <strain evidence="1 2">B12</strain>
    </source>
</reference>
<dbReference type="InterPro" id="IPR010261">
    <property type="entry name" value="Tir_chaperone"/>
</dbReference>
<name>A0ABZ2PUA6_9BURK</name>
<dbReference type="RefSeq" id="WP_338911234.1">
    <property type="nucleotide sequence ID" value="NZ_CP062176.1"/>
</dbReference>
<dbReference type="Pfam" id="PF05932">
    <property type="entry name" value="CesT"/>
    <property type="match status" value="1"/>
</dbReference>